<name>A0A1C7NHX4_9FUNG</name>
<dbReference type="OrthoDB" id="153074at2759"/>
<keyword evidence="6" id="KW-1185">Reference proteome</keyword>
<dbReference type="InterPro" id="IPR036291">
    <property type="entry name" value="NAD(P)-bd_dom_sf"/>
</dbReference>
<dbReference type="GO" id="GO:0005737">
    <property type="term" value="C:cytoplasm"/>
    <property type="evidence" value="ECO:0007669"/>
    <property type="project" value="UniProtKB-SubCell"/>
</dbReference>
<keyword evidence="2" id="KW-0963">Cytoplasm</keyword>
<dbReference type="STRING" id="101091.A0A1C7NHX4"/>
<dbReference type="SUPFAM" id="SSF51735">
    <property type="entry name" value="NAD(P)-binding Rossmann-fold domains"/>
    <property type="match status" value="1"/>
</dbReference>
<organism evidence="5 6">
    <name type="scientific">Choanephora cucurbitarum</name>
    <dbReference type="NCBI Taxonomy" id="101091"/>
    <lineage>
        <taxon>Eukaryota</taxon>
        <taxon>Fungi</taxon>
        <taxon>Fungi incertae sedis</taxon>
        <taxon>Mucoromycota</taxon>
        <taxon>Mucoromycotina</taxon>
        <taxon>Mucoromycetes</taxon>
        <taxon>Mucorales</taxon>
        <taxon>Mucorineae</taxon>
        <taxon>Choanephoraceae</taxon>
        <taxon>Choanephoroideae</taxon>
        <taxon>Choanephora</taxon>
    </lineage>
</organism>
<dbReference type="GO" id="GO:0006729">
    <property type="term" value="P:tetrahydrobiopterin biosynthetic process"/>
    <property type="evidence" value="ECO:0007669"/>
    <property type="project" value="TreeGrafter"/>
</dbReference>
<evidence type="ECO:0000256" key="3">
    <source>
        <dbReference type="ARBA" id="ARBA00022857"/>
    </source>
</evidence>
<dbReference type="Gene3D" id="3.40.50.720">
    <property type="entry name" value="NAD(P)-binding Rossmann-like Domain"/>
    <property type="match status" value="1"/>
</dbReference>
<dbReference type="GO" id="GO:0004757">
    <property type="term" value="F:sepiapterin reductase (NADP+) activity"/>
    <property type="evidence" value="ECO:0007669"/>
    <property type="project" value="TreeGrafter"/>
</dbReference>
<evidence type="ECO:0000313" key="6">
    <source>
        <dbReference type="Proteomes" id="UP000093000"/>
    </source>
</evidence>
<evidence type="ECO:0000313" key="5">
    <source>
        <dbReference type="EMBL" id="OBZ88369.1"/>
    </source>
</evidence>
<dbReference type="PRINTS" id="PR00081">
    <property type="entry name" value="GDHRDH"/>
</dbReference>
<dbReference type="PANTHER" id="PTHR44085:SF2">
    <property type="entry name" value="SEPIAPTERIN REDUCTASE"/>
    <property type="match status" value="1"/>
</dbReference>
<comment type="subcellular location">
    <subcellularLocation>
        <location evidence="1">Cytoplasm</location>
    </subcellularLocation>
</comment>
<protein>
    <submittedName>
        <fullName evidence="5">Sepiapterin reductase</fullName>
    </submittedName>
</protein>
<evidence type="ECO:0000256" key="2">
    <source>
        <dbReference type="ARBA" id="ARBA00022490"/>
    </source>
</evidence>
<dbReference type="AlphaFoldDB" id="A0A1C7NHX4"/>
<evidence type="ECO:0000256" key="1">
    <source>
        <dbReference type="ARBA" id="ARBA00004496"/>
    </source>
</evidence>
<dbReference type="InterPro" id="IPR002347">
    <property type="entry name" value="SDR_fam"/>
</dbReference>
<sequence length="263" mass="28823">MLLKHTLYVITGANRGFGKVIAETIAKNTKDAKTTLVLVGRDASQLESVQLGTDTIACHHISNANLNGATEAQESVIDQLDKLLKTWRENDVAPITHAVLINNAGSIGDMSKKVAEYTTTEIQEYINTNVISYSALVTGFLQLLNNGLVKLTIVNISSIVAVKAFPYTGLYSTGKAARDMLLQIVATEEPSVRTLNYAPGPLDNEMQKAVRETVGDAEQRELYTKLKDEGKLVKMEDSASKLWQLLLKDDYTSGSHIDYFDIA</sequence>
<dbReference type="InParanoid" id="A0A1C7NHX4"/>
<dbReference type="InterPro" id="IPR051721">
    <property type="entry name" value="Biopterin_syn/organic_redct"/>
</dbReference>
<comment type="caution">
    <text evidence="5">The sequence shown here is derived from an EMBL/GenBank/DDBJ whole genome shotgun (WGS) entry which is preliminary data.</text>
</comment>
<evidence type="ECO:0000256" key="4">
    <source>
        <dbReference type="ARBA" id="ARBA00023002"/>
    </source>
</evidence>
<proteinExistence type="predicted"/>
<dbReference type="PANTHER" id="PTHR44085">
    <property type="entry name" value="SEPIAPTERIN REDUCTASE"/>
    <property type="match status" value="1"/>
</dbReference>
<keyword evidence="4" id="KW-0560">Oxidoreductase</keyword>
<keyword evidence="3" id="KW-0521">NADP</keyword>
<dbReference type="Pfam" id="PF00106">
    <property type="entry name" value="adh_short"/>
    <property type="match status" value="1"/>
</dbReference>
<gene>
    <name evidence="5" type="primary">SPR</name>
    <name evidence="5" type="ORF">A0J61_03593</name>
</gene>
<reference evidence="5 6" key="1">
    <citation type="submission" date="2016-03" db="EMBL/GenBank/DDBJ databases">
        <title>Choanephora cucurbitarum.</title>
        <authorList>
            <person name="Min B."/>
            <person name="Park H."/>
            <person name="Park J.-H."/>
            <person name="Shin H.-D."/>
            <person name="Choi I.-G."/>
        </authorList>
    </citation>
    <scope>NUCLEOTIDE SEQUENCE [LARGE SCALE GENOMIC DNA]</scope>
    <source>
        <strain evidence="5 6">KUS-F28377</strain>
    </source>
</reference>
<dbReference type="EMBL" id="LUGH01000157">
    <property type="protein sequence ID" value="OBZ88369.1"/>
    <property type="molecule type" value="Genomic_DNA"/>
</dbReference>
<dbReference type="Proteomes" id="UP000093000">
    <property type="component" value="Unassembled WGS sequence"/>
</dbReference>
<accession>A0A1C7NHX4</accession>